<protein>
    <submittedName>
        <fullName evidence="2">Uncharacterized protein</fullName>
    </submittedName>
</protein>
<feature type="compositionally biased region" description="Low complexity" evidence="1">
    <location>
        <begin position="255"/>
        <end position="271"/>
    </location>
</feature>
<feature type="region of interest" description="Disordered" evidence="1">
    <location>
        <begin position="255"/>
        <end position="280"/>
    </location>
</feature>
<comment type="caution">
    <text evidence="2">The sequence shown here is derived from an EMBL/GenBank/DDBJ whole genome shotgun (WGS) entry which is preliminary data.</text>
</comment>
<accession>A0A9W7G0U3</accession>
<organism evidence="2 3">
    <name type="scientific">Triparma retinervis</name>
    <dbReference type="NCBI Taxonomy" id="2557542"/>
    <lineage>
        <taxon>Eukaryota</taxon>
        <taxon>Sar</taxon>
        <taxon>Stramenopiles</taxon>
        <taxon>Ochrophyta</taxon>
        <taxon>Bolidophyceae</taxon>
        <taxon>Parmales</taxon>
        <taxon>Triparmaceae</taxon>
        <taxon>Triparma</taxon>
    </lineage>
</organism>
<evidence type="ECO:0000313" key="2">
    <source>
        <dbReference type="EMBL" id="GMI27084.1"/>
    </source>
</evidence>
<dbReference type="EMBL" id="BRXZ01008491">
    <property type="protein sequence ID" value="GMI27084.1"/>
    <property type="molecule type" value="Genomic_DNA"/>
</dbReference>
<dbReference type="SUPFAM" id="SSF81653">
    <property type="entry name" value="Calcium ATPase, transduction domain A"/>
    <property type="match status" value="1"/>
</dbReference>
<sequence>MSPAEAQLMLATVTNRLPPHPATPSAVYMVAVAGAAWGWNWYYWFCQEMRRVGDVGGEVEGGVRKRFKSYPMSLGAMNSVDPLSYFKGDSSLSYVRVEHPGGVRVERVHNESTFMHMGRQYEIVDPEEALDEGSGMEVRECWTELDLDDVDYWKAVVSNIKRSPSSPNLPLPPGIRKKRNFGPIIPSPASPSMISRFLRPSSPLLYKSILHPPRIFHPLTRILDVTTAHEGAGRSSMIQTLIEVGKDCWSIRNGGSSPGANGAGSGAAAESGVDRRSYLPPGEMVKVEAGDVAPCDFRPVEDVRVDKSATTGEADEVV</sequence>
<dbReference type="Gene3D" id="2.70.150.10">
    <property type="entry name" value="Calcium-transporting ATPase, cytoplasmic transduction domain A"/>
    <property type="match status" value="1"/>
</dbReference>
<name>A0A9W7G0U3_9STRA</name>
<evidence type="ECO:0000313" key="3">
    <source>
        <dbReference type="Proteomes" id="UP001165082"/>
    </source>
</evidence>
<keyword evidence="3" id="KW-1185">Reference proteome</keyword>
<dbReference type="AlphaFoldDB" id="A0A9W7G0U3"/>
<dbReference type="InterPro" id="IPR008250">
    <property type="entry name" value="ATPase_P-typ_transduc_dom_A_sf"/>
</dbReference>
<feature type="non-terminal residue" evidence="2">
    <location>
        <position position="1"/>
    </location>
</feature>
<gene>
    <name evidence="2" type="ORF">TrRE_jg12240</name>
</gene>
<evidence type="ECO:0000256" key="1">
    <source>
        <dbReference type="SAM" id="MobiDB-lite"/>
    </source>
</evidence>
<proteinExistence type="predicted"/>
<dbReference type="Proteomes" id="UP001165082">
    <property type="component" value="Unassembled WGS sequence"/>
</dbReference>
<reference evidence="2" key="1">
    <citation type="submission" date="2022-07" db="EMBL/GenBank/DDBJ databases">
        <title>Genome analysis of Parmales, a sister group of diatoms, reveals the evolutionary specialization of diatoms from phago-mixotrophs to photoautotrophs.</title>
        <authorList>
            <person name="Ban H."/>
            <person name="Sato S."/>
            <person name="Yoshikawa S."/>
            <person name="Kazumasa Y."/>
            <person name="Nakamura Y."/>
            <person name="Ichinomiya M."/>
            <person name="Saitoh K."/>
            <person name="Sato N."/>
            <person name="Blanc-Mathieu R."/>
            <person name="Endo H."/>
            <person name="Kuwata A."/>
            <person name="Ogata H."/>
        </authorList>
    </citation>
    <scope>NUCLEOTIDE SEQUENCE</scope>
</reference>